<keyword evidence="1" id="KW-0472">Membrane</keyword>
<reference evidence="4 5" key="2">
    <citation type="submission" date="2024-05" db="EMBL/GenBank/DDBJ databases">
        <authorList>
            <person name="Chen Y."/>
            <person name="Shah S."/>
            <person name="Dougan E. K."/>
            <person name="Thang M."/>
            <person name="Chan C."/>
        </authorList>
    </citation>
    <scope>NUCLEOTIDE SEQUENCE [LARGE SCALE GENOMIC DNA]</scope>
</reference>
<organism evidence="3">
    <name type="scientific">Cladocopium goreaui</name>
    <dbReference type="NCBI Taxonomy" id="2562237"/>
    <lineage>
        <taxon>Eukaryota</taxon>
        <taxon>Sar</taxon>
        <taxon>Alveolata</taxon>
        <taxon>Dinophyceae</taxon>
        <taxon>Suessiales</taxon>
        <taxon>Symbiodiniaceae</taxon>
        <taxon>Cladocopium</taxon>
    </lineage>
</organism>
<evidence type="ECO:0000313" key="3">
    <source>
        <dbReference type="EMBL" id="CAI3987898.1"/>
    </source>
</evidence>
<dbReference type="EMBL" id="CAMXCT010001216">
    <property type="protein sequence ID" value="CAI3987898.1"/>
    <property type="molecule type" value="Genomic_DNA"/>
</dbReference>
<feature type="transmembrane region" description="Helical" evidence="1">
    <location>
        <begin position="259"/>
        <end position="278"/>
    </location>
</feature>
<dbReference type="AlphaFoldDB" id="A0A9P1CB61"/>
<feature type="transmembrane region" description="Helical" evidence="1">
    <location>
        <begin position="290"/>
        <end position="312"/>
    </location>
</feature>
<dbReference type="Gene3D" id="2.60.120.620">
    <property type="entry name" value="q2cbj1_9rhob like domain"/>
    <property type="match status" value="1"/>
</dbReference>
<dbReference type="EMBL" id="CAMXCT030001216">
    <property type="protein sequence ID" value="CAL4775210.1"/>
    <property type="molecule type" value="Genomic_DNA"/>
</dbReference>
<protein>
    <submittedName>
        <fullName evidence="4">Transmembrane prolyl 4-hydroxylase</fullName>
    </submittedName>
</protein>
<dbReference type="InterPro" id="IPR002048">
    <property type="entry name" value="EF_hand_dom"/>
</dbReference>
<keyword evidence="1 4" id="KW-0812">Transmembrane</keyword>
<keyword evidence="1" id="KW-1133">Transmembrane helix</keyword>
<dbReference type="Proteomes" id="UP001152797">
    <property type="component" value="Unassembled WGS sequence"/>
</dbReference>
<gene>
    <name evidence="3" type="ORF">C1SCF055_LOCUS15136</name>
</gene>
<proteinExistence type="predicted"/>
<evidence type="ECO:0000313" key="4">
    <source>
        <dbReference type="EMBL" id="CAL4775210.1"/>
    </source>
</evidence>
<dbReference type="OrthoDB" id="420380at2759"/>
<evidence type="ECO:0000256" key="1">
    <source>
        <dbReference type="SAM" id="Phobius"/>
    </source>
</evidence>
<name>A0A9P1CB61_9DINO</name>
<dbReference type="GO" id="GO:0005509">
    <property type="term" value="F:calcium ion binding"/>
    <property type="evidence" value="ECO:0007669"/>
    <property type="project" value="InterPro"/>
</dbReference>
<sequence>MDLNQDGIISPSEVAVAARSFLNAPLFGEEDGKHWLQAVLPGRNLTVHWLKSNLDLFALGTLAALQRLLATAPWKFSRFSWQAPLHSTALTTLRQRLARAVEGLAGSDAEQGMEVEPMQVIRYVAGGHYAQHSDSGWPGHRDVSVLLYLRAPNGGGETCLLPNSWNFTTLAHISPGRYRKHCAKIFAAAGGSCKASSWPGVLTGRWTARWRCLEHTWRALCWQERSGSSARGSANPAAPAKSALLKKVTRVECDSPGKLFPSLTTFPMILTIVGVFCVAELPRLSEFWQVLVAVASGLLLLGAICGFLQAMAAEPGVQLRRSLLPALTLARDGRETALNLCRMYASISRPPGRPVEVEERKKAQANFAKEMVGKIEQMPCLEEDGELEDDEMARTVGKVEQFWDEVMNDQRLRHLKHCPAHPAYLEGSRMAGEELVVVGKLTSVVSRGPRIAKSATTVCPAPPGKGN</sequence>
<comment type="caution">
    <text evidence="3">The sequence shown here is derived from an EMBL/GenBank/DDBJ whole genome shotgun (WGS) entry which is preliminary data.</text>
</comment>
<keyword evidence="5" id="KW-1185">Reference proteome</keyword>
<dbReference type="EMBL" id="CAMXCT020001216">
    <property type="protein sequence ID" value="CAL1141273.1"/>
    <property type="molecule type" value="Genomic_DNA"/>
</dbReference>
<reference evidence="3" key="1">
    <citation type="submission" date="2022-10" db="EMBL/GenBank/DDBJ databases">
        <authorList>
            <person name="Chen Y."/>
            <person name="Dougan E. K."/>
            <person name="Chan C."/>
            <person name="Rhodes N."/>
            <person name="Thang M."/>
        </authorList>
    </citation>
    <scope>NUCLEOTIDE SEQUENCE</scope>
</reference>
<evidence type="ECO:0000313" key="5">
    <source>
        <dbReference type="Proteomes" id="UP001152797"/>
    </source>
</evidence>
<feature type="domain" description="EF-hand" evidence="2">
    <location>
        <begin position="1"/>
        <end position="24"/>
    </location>
</feature>
<dbReference type="PROSITE" id="PS50222">
    <property type="entry name" value="EF_HAND_2"/>
    <property type="match status" value="1"/>
</dbReference>
<dbReference type="InterPro" id="IPR018247">
    <property type="entry name" value="EF_Hand_1_Ca_BS"/>
</dbReference>
<accession>A0A9P1CB61</accession>
<evidence type="ECO:0000259" key="2">
    <source>
        <dbReference type="PROSITE" id="PS50222"/>
    </source>
</evidence>
<dbReference type="PROSITE" id="PS00018">
    <property type="entry name" value="EF_HAND_1"/>
    <property type="match status" value="1"/>
</dbReference>